<evidence type="ECO:0000256" key="2">
    <source>
        <dbReference type="ARBA" id="ARBA00022723"/>
    </source>
</evidence>
<evidence type="ECO:0000256" key="11">
    <source>
        <dbReference type="RuleBase" id="RU261113"/>
    </source>
</evidence>
<gene>
    <name evidence="13" type="primary">LOC106476108</name>
</gene>
<dbReference type="Gene3D" id="3.30.160.60">
    <property type="entry name" value="Classic Zinc Finger"/>
    <property type="match status" value="1"/>
</dbReference>
<sequence>MQQIPLMDEEAMTLLEAISSDELESLSQDVYTEVANGVILGLCFEVHRAVKLGILFLDESKEESEKKFEIVDEIGRDVFGQVPIKKQFECVCPNCQRNLAASRFAPHLEKCMGMGRNSSRLASKRIANSGKVDSDIDDFDDGDWNYGNDRKCKYYMLSSIFKN</sequence>
<organism evidence="12 13">
    <name type="scientific">Limulus polyphemus</name>
    <name type="common">Atlantic horseshoe crab</name>
    <dbReference type="NCBI Taxonomy" id="6850"/>
    <lineage>
        <taxon>Eukaryota</taxon>
        <taxon>Metazoa</taxon>
        <taxon>Ecdysozoa</taxon>
        <taxon>Arthropoda</taxon>
        <taxon>Chelicerata</taxon>
        <taxon>Merostomata</taxon>
        <taxon>Xiphosura</taxon>
        <taxon>Limulidae</taxon>
        <taxon>Limulus</taxon>
    </lineage>
</organism>
<keyword evidence="12" id="KW-1185">Reference proteome</keyword>
<keyword evidence="8 10" id="KW-0804">Transcription</keyword>
<keyword evidence="6 10" id="KW-0805">Transcription regulation</keyword>
<accession>A0ABM1RWL3</accession>
<keyword evidence="5 10" id="KW-0156">Chromatin regulator</keyword>
<comment type="subcellular location">
    <subcellularLocation>
        <location evidence="1 10 11">Nucleus</location>
    </subcellularLocation>
</comment>
<dbReference type="Proteomes" id="UP000694941">
    <property type="component" value="Unplaced"/>
</dbReference>
<keyword evidence="3 10" id="KW-0863">Zinc-finger</keyword>
<evidence type="ECO:0000256" key="3">
    <source>
        <dbReference type="ARBA" id="ARBA00022771"/>
    </source>
</evidence>
<name>A0ABM1RWL3_LIMPO</name>
<evidence type="ECO:0000256" key="7">
    <source>
        <dbReference type="ARBA" id="ARBA00023159"/>
    </source>
</evidence>
<keyword evidence="2 10" id="KW-0479">Metal-binding</keyword>
<dbReference type="PANTHER" id="PTHR46367">
    <property type="entry name" value="ATAXIN-7-LIKE PROTEIN 3"/>
    <property type="match status" value="1"/>
</dbReference>
<evidence type="ECO:0000313" key="13">
    <source>
        <dbReference type="RefSeq" id="XP_022235768.1"/>
    </source>
</evidence>
<proteinExistence type="inferred from homology"/>
<protein>
    <recommendedName>
        <fullName evidence="10">SAGA-associated factor 11 homolog</fullName>
    </recommendedName>
</protein>
<dbReference type="GeneID" id="106476108"/>
<comment type="similarity">
    <text evidence="10 11">Belongs to the SGF11 family.</text>
</comment>
<evidence type="ECO:0000256" key="4">
    <source>
        <dbReference type="ARBA" id="ARBA00022833"/>
    </source>
</evidence>
<keyword evidence="4 10" id="KW-0862">Zinc</keyword>
<dbReference type="PANTHER" id="PTHR46367:SF1">
    <property type="entry name" value="ATAXIN-7-LIKE PROTEIN 3"/>
    <property type="match status" value="1"/>
</dbReference>
<dbReference type="InterPro" id="IPR013246">
    <property type="entry name" value="SAGA_su_Sgf11"/>
</dbReference>
<evidence type="ECO:0000256" key="8">
    <source>
        <dbReference type="ARBA" id="ARBA00023163"/>
    </source>
</evidence>
<evidence type="ECO:0000256" key="10">
    <source>
        <dbReference type="HAMAP-Rule" id="MF_03047"/>
    </source>
</evidence>
<comment type="subunit">
    <text evidence="10">Component of some SAGA transcription coactivator-HAT complexes. Within the SAGA complex, participates to a subcomplex of SAGA called the DUB module (deubiquitination module).</text>
</comment>
<reference evidence="13" key="1">
    <citation type="submission" date="2025-08" db="UniProtKB">
        <authorList>
            <consortium name="RefSeq"/>
        </authorList>
    </citation>
    <scope>IDENTIFICATION</scope>
    <source>
        <tissue evidence="13">Muscle</tissue>
    </source>
</reference>
<evidence type="ECO:0000256" key="6">
    <source>
        <dbReference type="ARBA" id="ARBA00023015"/>
    </source>
</evidence>
<evidence type="ECO:0000256" key="5">
    <source>
        <dbReference type="ARBA" id="ARBA00022853"/>
    </source>
</evidence>
<evidence type="ECO:0000313" key="12">
    <source>
        <dbReference type="Proteomes" id="UP000694941"/>
    </source>
</evidence>
<feature type="zinc finger region" description="SGF11-type" evidence="10">
    <location>
        <begin position="90"/>
        <end position="111"/>
    </location>
</feature>
<evidence type="ECO:0000256" key="9">
    <source>
        <dbReference type="ARBA" id="ARBA00023242"/>
    </source>
</evidence>
<keyword evidence="9 10" id="KW-0539">Nucleus</keyword>
<comment type="domain">
    <text evidence="10">The C-terminal SGF11-type zinc-finger domain forms part of the 'catalytic lobe' of the SAGA deubiquitination module.</text>
</comment>
<dbReference type="InterPro" id="IPR051078">
    <property type="entry name" value="SGF11"/>
</dbReference>
<comment type="function">
    <text evidence="10 11">Component of the transcription regulatory histone acetylation (HAT) complex SAGA, a multiprotein complex that activates transcription by remodeling chromatin and mediating histone acetylation and deubiquitination. Within the SAGA complex, participates in a subcomplex that specifically deubiquitinates histone H2B. The SAGA complex is recruited to specific gene promoters by activators, where it is required for transcription.</text>
</comment>
<comment type="domain">
    <text evidence="10">The long N-terminal helix forms part of the 'assembly lobe' of the SAGA deubiquitination module.</text>
</comment>
<keyword evidence="7 10" id="KW-0010">Activator</keyword>
<dbReference type="RefSeq" id="XP_022235768.1">
    <property type="nucleotide sequence ID" value="XM_022380060.1"/>
</dbReference>
<dbReference type="HAMAP" id="MF_03047">
    <property type="entry name" value="Sgf11"/>
    <property type="match status" value="1"/>
</dbReference>
<evidence type="ECO:0000256" key="1">
    <source>
        <dbReference type="ARBA" id="ARBA00004123"/>
    </source>
</evidence>
<dbReference type="Pfam" id="PF08209">
    <property type="entry name" value="Sgf11"/>
    <property type="match status" value="1"/>
</dbReference>